<comment type="catalytic activity">
    <reaction evidence="6">
        <text>queuosine(34) in tRNA(Asp) + GDP-alpha-D-mannose = O-4''-alpha-D-mannosylqueuosine(34) in tRNA(Asp) + GDP + H(+)</text>
        <dbReference type="Rhea" id="RHEA:12885"/>
        <dbReference type="Rhea" id="RHEA-COMP:18572"/>
        <dbReference type="Rhea" id="RHEA-COMP:18581"/>
        <dbReference type="ChEBI" id="CHEBI:15378"/>
        <dbReference type="ChEBI" id="CHEBI:57527"/>
        <dbReference type="ChEBI" id="CHEBI:58189"/>
        <dbReference type="ChEBI" id="CHEBI:194431"/>
        <dbReference type="ChEBI" id="CHEBI:194442"/>
        <dbReference type="EC" id="2.4.1.110"/>
    </reaction>
    <physiologicalReaction direction="left-to-right" evidence="6">
        <dbReference type="Rhea" id="RHEA:12886"/>
    </physiologicalReaction>
</comment>
<accession>A0AAP9NJU1</accession>
<dbReference type="EMBL" id="CP054580">
    <property type="protein sequence ID" value="QKS23323.1"/>
    <property type="molecule type" value="Genomic_DNA"/>
</dbReference>
<dbReference type="Gene3D" id="3.40.50.2000">
    <property type="entry name" value="Glycogen Phosphorylase B"/>
    <property type="match status" value="1"/>
</dbReference>
<feature type="domain" description="tRNA-queuosine alpha-mannosyltransferase N-terminal" evidence="7">
    <location>
        <begin position="2"/>
        <end position="172"/>
    </location>
</feature>
<dbReference type="InterPro" id="IPR051862">
    <property type="entry name" value="GT-like_domain_containing_1"/>
</dbReference>
<evidence type="ECO:0000259" key="7">
    <source>
        <dbReference type="Pfam" id="PF12038"/>
    </source>
</evidence>
<evidence type="ECO:0000256" key="6">
    <source>
        <dbReference type="ARBA" id="ARBA00048439"/>
    </source>
</evidence>
<evidence type="ECO:0000256" key="4">
    <source>
        <dbReference type="ARBA" id="ARBA00044517"/>
    </source>
</evidence>
<dbReference type="AlphaFoldDB" id="A0AAP9NJU1"/>
<dbReference type="EC" id="2.4.1.110" evidence="4"/>
<sequence>MRVLLLSAYEAVSHRYWAQSLMAQLEEVSWTQLSLPPRHFAWRIRGNPLSWMLKEHDTLSQSFDVVLATSMVDLATLVGLFPHLGRAKKVVYFHENQFAYPESSDQMPQVEAKMVNLYTALAADSVVFNSAYNRDSFIDGARAFLKKMPENLPAAKPLEAIRERAMVLPVPIPDSTAPENLAPENLAPENVELENLASKNLAPCQQTAFQKMVPQRIIWNHRWEYDKNPDDFFTVLFALSEAGVAFELAVLGQRFRQVPAIFAEAEQRLAKHIVAWEPQPEEAYRELLDSADIVVSTTWHEFQGLAIMEAAQRGALPLVPDRLCFPALYPPAYRYDGTREGLYDRLSAWLNDPATRPELLDTTAWEWPAWREAYRQLLMSST</sequence>
<dbReference type="Proteomes" id="UP000509761">
    <property type="component" value="Chromosome"/>
</dbReference>
<dbReference type="InterPro" id="IPR022701">
    <property type="entry name" value="QTMAN_N"/>
</dbReference>
<evidence type="ECO:0000256" key="1">
    <source>
        <dbReference type="ARBA" id="ARBA00009481"/>
    </source>
</evidence>
<dbReference type="RefSeq" id="WP_022523644.1">
    <property type="nucleotide sequence ID" value="NZ_DCAQ01000031.1"/>
</dbReference>
<name>A0AAP9NJU1_9GAMM</name>
<dbReference type="GO" id="GO:0016438">
    <property type="term" value="F:tRNA-queuosine(34) beta-mannosyltransferase activity"/>
    <property type="evidence" value="ECO:0007669"/>
    <property type="project" value="UniProtKB-EC"/>
</dbReference>
<keyword evidence="2" id="KW-0328">Glycosyltransferase</keyword>
<gene>
    <name evidence="8" type="ORF">FX987_01077</name>
</gene>
<reference evidence="8 9" key="1">
    <citation type="submission" date="2019-12" db="EMBL/GenBank/DDBJ databases">
        <title>Genome sequencing and assembly of endphytes of Porphyra tenera.</title>
        <authorList>
            <person name="Park J.M."/>
            <person name="Shin R."/>
            <person name="Jo S.H."/>
        </authorList>
    </citation>
    <scope>NUCLEOTIDE SEQUENCE [LARGE SCALE GENOMIC DNA]</scope>
    <source>
        <strain evidence="8 9">GPM3</strain>
    </source>
</reference>
<evidence type="ECO:0000313" key="9">
    <source>
        <dbReference type="Proteomes" id="UP000509761"/>
    </source>
</evidence>
<evidence type="ECO:0000256" key="2">
    <source>
        <dbReference type="ARBA" id="ARBA00022676"/>
    </source>
</evidence>
<evidence type="ECO:0000256" key="5">
    <source>
        <dbReference type="ARBA" id="ARBA00044539"/>
    </source>
</evidence>
<evidence type="ECO:0000313" key="8">
    <source>
        <dbReference type="EMBL" id="QKS23323.1"/>
    </source>
</evidence>
<dbReference type="PANTHER" id="PTHR13615:SF3">
    <property type="entry name" value="GLYCOSYLTRANSFERASE-LIKE DOMAIN-CONTAINING PROTEIN 1"/>
    <property type="match status" value="1"/>
</dbReference>
<evidence type="ECO:0000256" key="3">
    <source>
        <dbReference type="ARBA" id="ARBA00022679"/>
    </source>
</evidence>
<keyword evidence="3" id="KW-0808">Transferase</keyword>
<comment type="similarity">
    <text evidence="1">Belongs to the glycosyltransferase group 1 family. Glycosyltransferase 4 subfamily.</text>
</comment>
<dbReference type="Pfam" id="PF12038">
    <property type="entry name" value="QTMAN_N"/>
    <property type="match status" value="1"/>
</dbReference>
<protein>
    <recommendedName>
        <fullName evidence="5">tRNA-queuosine alpha-mannosyltransferase</fullName>
        <ecNumber evidence="4">2.4.1.110</ecNumber>
    </recommendedName>
</protein>
<keyword evidence="9" id="KW-1185">Reference proteome</keyword>
<dbReference type="SUPFAM" id="SSF53756">
    <property type="entry name" value="UDP-Glycosyltransferase/glycogen phosphorylase"/>
    <property type="match status" value="1"/>
</dbReference>
<organism evidence="8 9">
    <name type="scientific">Vreelandella titanicae</name>
    <dbReference type="NCBI Taxonomy" id="664683"/>
    <lineage>
        <taxon>Bacteria</taxon>
        <taxon>Pseudomonadati</taxon>
        <taxon>Pseudomonadota</taxon>
        <taxon>Gammaproteobacteria</taxon>
        <taxon>Oceanospirillales</taxon>
        <taxon>Halomonadaceae</taxon>
        <taxon>Vreelandella</taxon>
    </lineage>
</organism>
<dbReference type="PANTHER" id="PTHR13615">
    <property type="entry name" value="GLYCOSYLTRANSFERASE-LIKE 1"/>
    <property type="match status" value="1"/>
</dbReference>
<proteinExistence type="inferred from homology"/>